<evidence type="ECO:0000313" key="1">
    <source>
        <dbReference type="EMBL" id="OOS05867.1"/>
    </source>
</evidence>
<name>A0A1T0B6U5_9PAST</name>
<comment type="caution">
    <text evidence="1">The sequence shown here is derived from an EMBL/GenBank/DDBJ whole genome shotgun (WGS) entry which is preliminary data.</text>
</comment>
<dbReference type="OrthoDB" id="5690455at2"/>
<proteinExistence type="predicted"/>
<dbReference type="InterPro" id="IPR047666">
    <property type="entry name" value="ANR_neg_reg"/>
</dbReference>
<evidence type="ECO:0008006" key="3">
    <source>
        <dbReference type="Google" id="ProtNLM"/>
    </source>
</evidence>
<gene>
    <name evidence="1" type="ORF">B0188_03575</name>
</gene>
<organism evidence="1 2">
    <name type="scientific">[Haemophilus] felis</name>
    <dbReference type="NCBI Taxonomy" id="123822"/>
    <lineage>
        <taxon>Bacteria</taxon>
        <taxon>Pseudomonadati</taxon>
        <taxon>Pseudomonadota</taxon>
        <taxon>Gammaproteobacteria</taxon>
        <taxon>Pasteurellales</taxon>
        <taxon>Pasteurellaceae</taxon>
    </lineage>
</organism>
<keyword evidence="2" id="KW-1185">Reference proteome</keyword>
<sequence length="69" mass="8054">MSKLVFTRKARFKHLSDLAARLERQGKYNDACEAWDKAAKDASADLNKQWCTNRSNFCQRMAIRPFSKE</sequence>
<dbReference type="AlphaFoldDB" id="A0A1T0B6U5"/>
<dbReference type="Proteomes" id="UP000190023">
    <property type="component" value="Unassembled WGS sequence"/>
</dbReference>
<dbReference type="STRING" id="123822.B0188_03575"/>
<accession>A0A1T0B6U5</accession>
<evidence type="ECO:0000313" key="2">
    <source>
        <dbReference type="Proteomes" id="UP000190023"/>
    </source>
</evidence>
<dbReference type="NCBIfam" id="NF033650">
    <property type="entry name" value="ANR_neg_reg"/>
    <property type="match status" value="1"/>
</dbReference>
<dbReference type="EMBL" id="MUYB01000012">
    <property type="protein sequence ID" value="OOS05867.1"/>
    <property type="molecule type" value="Genomic_DNA"/>
</dbReference>
<reference evidence="1 2" key="1">
    <citation type="submission" date="2017-02" db="EMBL/GenBank/DDBJ databases">
        <title>Draft genome sequence of Haemophilus felis CCUG 31170 type strain.</title>
        <authorList>
            <person name="Engstrom-Jakobsson H."/>
            <person name="Salva-Serra F."/>
            <person name="Thorell K."/>
            <person name="Gonzales-Siles L."/>
            <person name="Karlsson R."/>
            <person name="Boulund F."/>
            <person name="Engstrand L."/>
            <person name="Kristiansson E."/>
            <person name="Moore E."/>
        </authorList>
    </citation>
    <scope>NUCLEOTIDE SEQUENCE [LARGE SCALE GENOMIC DNA]</scope>
    <source>
        <strain evidence="1 2">CCUG 31170</strain>
    </source>
</reference>
<protein>
    <recommendedName>
        <fullName evidence="3">ANR family transcriptional regulator</fullName>
    </recommendedName>
</protein>